<evidence type="ECO:0000313" key="2">
    <source>
        <dbReference type="Proteomes" id="UP000769157"/>
    </source>
</evidence>
<dbReference type="AlphaFoldDB" id="A0A9P8NXX9"/>
<protein>
    <submittedName>
        <fullName evidence="1">Uncharacterized protein</fullName>
    </submittedName>
</protein>
<reference evidence="1" key="2">
    <citation type="submission" date="2021-01" db="EMBL/GenBank/DDBJ databases">
        <authorList>
            <person name="Schikora-Tamarit M.A."/>
        </authorList>
    </citation>
    <scope>NUCLEOTIDE SEQUENCE</scope>
    <source>
        <strain evidence="1">CBS6075</strain>
    </source>
</reference>
<gene>
    <name evidence="1" type="ORF">OGAPHI_006663</name>
</gene>
<dbReference type="Proteomes" id="UP000769157">
    <property type="component" value="Unassembled WGS sequence"/>
</dbReference>
<reference evidence="1" key="1">
    <citation type="journal article" date="2021" name="Open Biol.">
        <title>Shared evolutionary footprints suggest mitochondrial oxidative damage underlies multiple complex I losses in fungi.</title>
        <authorList>
            <person name="Schikora-Tamarit M.A."/>
            <person name="Marcet-Houben M."/>
            <person name="Nosek J."/>
            <person name="Gabaldon T."/>
        </authorList>
    </citation>
    <scope>NUCLEOTIDE SEQUENCE</scope>
    <source>
        <strain evidence="1">CBS6075</strain>
    </source>
</reference>
<dbReference type="RefSeq" id="XP_046058380.1">
    <property type="nucleotide sequence ID" value="XM_046207973.1"/>
</dbReference>
<evidence type="ECO:0000313" key="1">
    <source>
        <dbReference type="EMBL" id="KAH3661256.1"/>
    </source>
</evidence>
<comment type="caution">
    <text evidence="1">The sequence shown here is derived from an EMBL/GenBank/DDBJ whole genome shotgun (WGS) entry which is preliminary data.</text>
</comment>
<sequence>MWLSPRRCNAAEESLLGTMVAVGDDGIPGEFGLDFLNCGWGALDPPVNRSVLENERARPDRLLDEEESVSWTDPDDAICGTEPADGVRRGVSRSVEREFKAGGLLCTAGGTGWGWECWKYCDRLGNDFTYWMSEAPDTNAAAASWVCWACWDC</sequence>
<dbReference type="EMBL" id="JAEUBE010000487">
    <property type="protein sequence ID" value="KAH3661256.1"/>
    <property type="molecule type" value="Genomic_DNA"/>
</dbReference>
<organism evidence="1 2">
    <name type="scientific">Ogataea philodendri</name>
    <dbReference type="NCBI Taxonomy" id="1378263"/>
    <lineage>
        <taxon>Eukaryota</taxon>
        <taxon>Fungi</taxon>
        <taxon>Dikarya</taxon>
        <taxon>Ascomycota</taxon>
        <taxon>Saccharomycotina</taxon>
        <taxon>Pichiomycetes</taxon>
        <taxon>Pichiales</taxon>
        <taxon>Pichiaceae</taxon>
        <taxon>Ogataea</taxon>
    </lineage>
</organism>
<dbReference type="GeneID" id="70238627"/>
<keyword evidence="2" id="KW-1185">Reference proteome</keyword>
<accession>A0A9P8NXX9</accession>
<proteinExistence type="predicted"/>
<name>A0A9P8NXX9_9ASCO</name>